<dbReference type="InterPro" id="IPR043136">
    <property type="entry name" value="B30.2/SPRY_sf"/>
</dbReference>
<evidence type="ECO:0000256" key="1">
    <source>
        <dbReference type="ARBA" id="ARBA00010910"/>
    </source>
</evidence>
<dbReference type="SUPFAM" id="SSF49899">
    <property type="entry name" value="Concanavalin A-like lectins/glucanases"/>
    <property type="match status" value="1"/>
</dbReference>
<sequence>MLENCESLQDLCRRVVIQSIGSKRLVNVLPLPGRVAEWLKEYNEPTKFYRKCSTSDVLFSSNQETITFQGRHFYSTTFIYTPFGRGYTRGKHEWVFYFDNCCGQVAVSLLPTEFKEKKQFGRVPYTGRRIGWAFNQVGTVTYEVPMWEEKTRYGKLFQSWDMIGMLLDLEEGTLGFSVNGKELGIAIDEGLKGKEVFPAVCLCARGEKATFVRSTTYI</sequence>
<dbReference type="Gene3D" id="2.60.120.920">
    <property type="match status" value="1"/>
</dbReference>
<dbReference type="InterPro" id="IPR003877">
    <property type="entry name" value="SPRY_dom"/>
</dbReference>
<dbReference type="InterPro" id="IPR013320">
    <property type="entry name" value="ConA-like_dom_sf"/>
</dbReference>
<dbReference type="SMART" id="SM00969">
    <property type="entry name" value="SOCS_box"/>
    <property type="match status" value="1"/>
</dbReference>
<evidence type="ECO:0008006" key="6">
    <source>
        <dbReference type="Google" id="ProtNLM"/>
    </source>
</evidence>
<comment type="similarity">
    <text evidence="1">Belongs to the SPSB family.</text>
</comment>
<reference evidence="4" key="1">
    <citation type="submission" date="2022-11" db="UniProtKB">
        <authorList>
            <consortium name="EnsemblMetazoa"/>
        </authorList>
    </citation>
    <scope>IDENTIFICATION</scope>
</reference>
<dbReference type="RefSeq" id="XP_020909212.1">
    <property type="nucleotide sequence ID" value="XM_021053553.2"/>
</dbReference>
<dbReference type="OMA" id="GKHEWVF"/>
<feature type="domain" description="SOCS box" evidence="3">
    <location>
        <begin position="7"/>
        <end position="45"/>
    </location>
</feature>
<evidence type="ECO:0000313" key="4">
    <source>
        <dbReference type="EnsemblMetazoa" id="XP_020909212.1"/>
    </source>
</evidence>
<organism evidence="4 5">
    <name type="scientific">Exaiptasia diaphana</name>
    <name type="common">Tropical sea anemone</name>
    <name type="synonym">Aiptasia pulchella</name>
    <dbReference type="NCBI Taxonomy" id="2652724"/>
    <lineage>
        <taxon>Eukaryota</taxon>
        <taxon>Metazoa</taxon>
        <taxon>Cnidaria</taxon>
        <taxon>Anthozoa</taxon>
        <taxon>Hexacorallia</taxon>
        <taxon>Actiniaria</taxon>
        <taxon>Aiptasiidae</taxon>
        <taxon>Exaiptasia</taxon>
    </lineage>
</organism>
<dbReference type="SMART" id="SM00253">
    <property type="entry name" value="SOCS"/>
    <property type="match status" value="1"/>
</dbReference>
<dbReference type="PANTHER" id="PTHR12245">
    <property type="entry name" value="SPRY DOMAIN CONTAINING SOCS BOX PROTEIN"/>
    <property type="match status" value="1"/>
</dbReference>
<dbReference type="PROSITE" id="PS50225">
    <property type="entry name" value="SOCS"/>
    <property type="match status" value="1"/>
</dbReference>
<proteinExistence type="inferred from homology"/>
<dbReference type="Gene3D" id="1.10.750.20">
    <property type="entry name" value="SOCS box"/>
    <property type="match status" value="1"/>
</dbReference>
<protein>
    <recommendedName>
        <fullName evidence="6">B30.2/SPRY domain-containing protein</fullName>
    </recommendedName>
</protein>
<dbReference type="CDD" id="cd11709">
    <property type="entry name" value="SPRY"/>
    <property type="match status" value="1"/>
</dbReference>
<dbReference type="OrthoDB" id="5951542at2759"/>
<evidence type="ECO:0000313" key="5">
    <source>
        <dbReference type="Proteomes" id="UP000887567"/>
    </source>
</evidence>
<dbReference type="EnsemblMetazoa" id="XM_021053553.2">
    <property type="protein sequence ID" value="XP_020909212.1"/>
    <property type="gene ID" value="LOC110247157"/>
</dbReference>
<feature type="domain" description="B30.2/SPRY" evidence="2">
    <location>
        <begin position="26"/>
        <end position="218"/>
    </location>
</feature>
<dbReference type="InterPro" id="IPR001870">
    <property type="entry name" value="B30.2/SPRY"/>
</dbReference>
<dbReference type="GO" id="GO:0019005">
    <property type="term" value="C:SCF ubiquitin ligase complex"/>
    <property type="evidence" value="ECO:0007669"/>
    <property type="project" value="TreeGrafter"/>
</dbReference>
<dbReference type="InterPro" id="IPR050672">
    <property type="entry name" value="FBXO45-Fsn/SPSB_families"/>
</dbReference>
<evidence type="ECO:0000259" key="3">
    <source>
        <dbReference type="PROSITE" id="PS50225"/>
    </source>
</evidence>
<dbReference type="Pfam" id="PF07525">
    <property type="entry name" value="SOCS_box"/>
    <property type="match status" value="1"/>
</dbReference>
<dbReference type="GeneID" id="110247157"/>
<dbReference type="PANTHER" id="PTHR12245:SF16">
    <property type="entry name" value="SPRY DOMAIN-CONTAINING SOCS BOX PROTEIN 3-LIKE"/>
    <property type="match status" value="1"/>
</dbReference>
<keyword evidence="5" id="KW-1185">Reference proteome</keyword>
<evidence type="ECO:0000259" key="2">
    <source>
        <dbReference type="PROSITE" id="PS50188"/>
    </source>
</evidence>
<dbReference type="InterPro" id="IPR001496">
    <property type="entry name" value="SOCS_box"/>
</dbReference>
<dbReference type="PROSITE" id="PS50188">
    <property type="entry name" value="B302_SPRY"/>
    <property type="match status" value="1"/>
</dbReference>
<dbReference type="Proteomes" id="UP000887567">
    <property type="component" value="Unplaced"/>
</dbReference>
<name>A0A913XRR8_EXADI</name>
<accession>A0A913XRR8</accession>
<dbReference type="Pfam" id="PF00622">
    <property type="entry name" value="SPRY"/>
    <property type="match status" value="1"/>
</dbReference>
<dbReference type="KEGG" id="epa:110247157"/>
<dbReference type="GO" id="GO:0043161">
    <property type="term" value="P:proteasome-mediated ubiquitin-dependent protein catabolic process"/>
    <property type="evidence" value="ECO:0007669"/>
    <property type="project" value="TreeGrafter"/>
</dbReference>
<dbReference type="AlphaFoldDB" id="A0A913XRR8"/>